<evidence type="ECO:0000256" key="5">
    <source>
        <dbReference type="RuleBase" id="RU362110"/>
    </source>
</evidence>
<dbReference type="SUPFAM" id="SSF75005">
    <property type="entry name" value="Arabinanase/levansucrase/invertase"/>
    <property type="match status" value="1"/>
</dbReference>
<dbReference type="InterPro" id="IPR013320">
    <property type="entry name" value="ConA-like_dom_sf"/>
</dbReference>
<dbReference type="SUPFAM" id="SSF49899">
    <property type="entry name" value="Concanavalin A-like lectins/glucanases"/>
    <property type="match status" value="1"/>
</dbReference>
<keyword evidence="9" id="KW-1185">Reference proteome</keyword>
<dbReference type="InterPro" id="IPR051214">
    <property type="entry name" value="GH32_Enzymes"/>
</dbReference>
<dbReference type="Pfam" id="PF00251">
    <property type="entry name" value="Glyco_hydro_32N"/>
    <property type="match status" value="1"/>
</dbReference>
<dbReference type="InterPro" id="IPR001362">
    <property type="entry name" value="Glyco_hydro_32"/>
</dbReference>
<dbReference type="Gene3D" id="2.60.120.560">
    <property type="entry name" value="Exo-inulinase, domain 1"/>
    <property type="match status" value="1"/>
</dbReference>
<evidence type="ECO:0000313" key="8">
    <source>
        <dbReference type="EMBL" id="MCZ0857637.1"/>
    </source>
</evidence>
<reference evidence="8" key="1">
    <citation type="submission" date="2022-10" db="EMBL/GenBank/DDBJ databases">
        <title>Genome sequence of Actinomyces israelii ATCC 10048.</title>
        <authorList>
            <person name="Watt R.M."/>
            <person name="Tong W.M."/>
        </authorList>
    </citation>
    <scope>NUCLEOTIDE SEQUENCE</scope>
    <source>
        <strain evidence="8">ATCC 10048</strain>
    </source>
</reference>
<evidence type="ECO:0000259" key="7">
    <source>
        <dbReference type="Pfam" id="PF08244"/>
    </source>
</evidence>
<dbReference type="InterPro" id="IPR018053">
    <property type="entry name" value="Glyco_hydro_32_AS"/>
</dbReference>
<dbReference type="EC" id="3.2.1.26" evidence="2"/>
<keyword evidence="4 5" id="KW-0326">Glycosidase</keyword>
<gene>
    <name evidence="8" type="ORF">OHJ16_06225</name>
</gene>
<evidence type="ECO:0000259" key="6">
    <source>
        <dbReference type="Pfam" id="PF00251"/>
    </source>
</evidence>
<dbReference type="PANTHER" id="PTHR43101">
    <property type="entry name" value="BETA-FRUCTOSIDASE"/>
    <property type="match status" value="1"/>
</dbReference>
<dbReference type="GO" id="GO:0016787">
    <property type="term" value="F:hydrolase activity"/>
    <property type="evidence" value="ECO:0007669"/>
    <property type="project" value="UniProtKB-KW"/>
</dbReference>
<keyword evidence="3 5" id="KW-0378">Hydrolase</keyword>
<organism evidence="8 9">
    <name type="scientific">Actinomyces israelii</name>
    <dbReference type="NCBI Taxonomy" id="1659"/>
    <lineage>
        <taxon>Bacteria</taxon>
        <taxon>Bacillati</taxon>
        <taxon>Actinomycetota</taxon>
        <taxon>Actinomycetes</taxon>
        <taxon>Actinomycetales</taxon>
        <taxon>Actinomycetaceae</taxon>
        <taxon>Actinomyces</taxon>
    </lineage>
</organism>
<dbReference type="Proteomes" id="UP001072034">
    <property type="component" value="Unassembled WGS sequence"/>
</dbReference>
<dbReference type="SMART" id="SM00640">
    <property type="entry name" value="Glyco_32"/>
    <property type="match status" value="1"/>
</dbReference>
<dbReference type="CDD" id="cd18623">
    <property type="entry name" value="GH32_ScrB-like"/>
    <property type="match status" value="1"/>
</dbReference>
<name>A0ABT4I8R1_9ACTO</name>
<dbReference type="PROSITE" id="PS00609">
    <property type="entry name" value="GLYCOSYL_HYDROL_F32"/>
    <property type="match status" value="1"/>
</dbReference>
<proteinExistence type="inferred from homology"/>
<dbReference type="InterPro" id="IPR013189">
    <property type="entry name" value="Glyco_hydro_32_C"/>
</dbReference>
<feature type="domain" description="Glycosyl hydrolase family 32 N-terminal" evidence="6">
    <location>
        <begin position="28"/>
        <end position="356"/>
    </location>
</feature>
<evidence type="ECO:0000256" key="4">
    <source>
        <dbReference type="ARBA" id="ARBA00023295"/>
    </source>
</evidence>
<evidence type="ECO:0000256" key="2">
    <source>
        <dbReference type="ARBA" id="ARBA00012758"/>
    </source>
</evidence>
<evidence type="ECO:0000256" key="3">
    <source>
        <dbReference type="ARBA" id="ARBA00022801"/>
    </source>
</evidence>
<dbReference type="PANTHER" id="PTHR43101:SF1">
    <property type="entry name" value="BETA-FRUCTOSIDASE"/>
    <property type="match status" value="1"/>
</dbReference>
<comment type="caution">
    <text evidence="8">The sequence shown here is derived from an EMBL/GenBank/DDBJ whole genome shotgun (WGS) entry which is preliminary data.</text>
</comment>
<dbReference type="Pfam" id="PF08244">
    <property type="entry name" value="Glyco_hydro_32C"/>
    <property type="match status" value="1"/>
</dbReference>
<dbReference type="InterPro" id="IPR023296">
    <property type="entry name" value="Glyco_hydro_beta-prop_sf"/>
</dbReference>
<evidence type="ECO:0000313" key="9">
    <source>
        <dbReference type="Proteomes" id="UP001072034"/>
    </source>
</evidence>
<dbReference type="EMBL" id="JAPTMY010000010">
    <property type="protein sequence ID" value="MCZ0857637.1"/>
    <property type="molecule type" value="Genomic_DNA"/>
</dbReference>
<sequence length="516" mass="56118">MAEDLAALARETIASSRASRDPDYPLIHLAPPIGRLNDPNGLLVDGDAYHVFYQLGPFHPGRKLVYWGHASSPDLLTWSQHGPAIVPDSAYDRSGAYSGGALVLDDDEAARAPAGARFQLFYTGNLKDPVTGVRTSTQALVTSPDLVRFTKWPGNPIIERPDGYTAHFRDPQVWRDPDAPGAYRMIVGAQRLDATGAALLYRSTDLAAWRFEGELRFPDAHGALDSLGYMWECPGIVRLADETTGGERDVLIFCPQGIRPQEEGYENVFPCVYAVGRLVGNELQECDGQIREVDRGFEFYAPQVFARHPSRPGPALLMGWAGNADEDDQPSVDSGGWVHAMTAPRALTLRAGRLIQRLALPPPDDAAAPGVSGLGGVPVTGLARVAELRGHRSWHLEMEAESLEATGETGRWGLRIGEESCCVDIDLVASASGAQLVVDRTTSRYAIHGARRRVTLPERVRPRLEVLHDRSITEVLVGDGDIAFTLRSFLPPDASGATVRTNGVLRLRRAGARTLD</sequence>
<protein>
    <recommendedName>
        <fullName evidence="2">beta-fructofuranosidase</fullName>
        <ecNumber evidence="2">3.2.1.26</ecNumber>
    </recommendedName>
</protein>
<feature type="domain" description="Glycosyl hydrolase family 32 C-terminal" evidence="7">
    <location>
        <begin position="392"/>
        <end position="502"/>
    </location>
</feature>
<dbReference type="RefSeq" id="WP_268917179.1">
    <property type="nucleotide sequence ID" value="NZ_JAPTMY010000010.1"/>
</dbReference>
<comment type="similarity">
    <text evidence="1 5">Belongs to the glycosyl hydrolase 32 family.</text>
</comment>
<dbReference type="InterPro" id="IPR013148">
    <property type="entry name" value="Glyco_hydro_32_N"/>
</dbReference>
<evidence type="ECO:0000256" key="1">
    <source>
        <dbReference type="ARBA" id="ARBA00009902"/>
    </source>
</evidence>
<accession>A0ABT4I8R1</accession>
<dbReference type="Gene3D" id="2.115.10.20">
    <property type="entry name" value="Glycosyl hydrolase domain, family 43"/>
    <property type="match status" value="1"/>
</dbReference>